<gene>
    <name evidence="5" type="ORF">UV8b_06686</name>
</gene>
<name>A0A8E5HVK6_USTVR</name>
<dbReference type="InterPro" id="IPR016181">
    <property type="entry name" value="Acyl_CoA_acyltransferase"/>
</dbReference>
<evidence type="ECO:0000259" key="4">
    <source>
        <dbReference type="Pfam" id="PF13302"/>
    </source>
</evidence>
<keyword evidence="3" id="KW-0012">Acyltransferase</keyword>
<dbReference type="Pfam" id="PF13302">
    <property type="entry name" value="Acetyltransf_3"/>
    <property type="match status" value="1"/>
</dbReference>
<dbReference type="Proteomes" id="UP000027002">
    <property type="component" value="Chromosome 5"/>
</dbReference>
<dbReference type="PANTHER" id="PTHR13256:SF16">
    <property type="entry name" value="ALPHA_BETA-TUBULIN-N-ACETYLTRANSFERASE 9"/>
    <property type="match status" value="1"/>
</dbReference>
<dbReference type="Gene3D" id="3.40.630.30">
    <property type="match status" value="1"/>
</dbReference>
<accession>A0A8E5HVK6</accession>
<dbReference type="SUPFAM" id="SSF55729">
    <property type="entry name" value="Acyl-CoA N-acyltransferases (Nat)"/>
    <property type="match status" value="1"/>
</dbReference>
<dbReference type="InterPro" id="IPR000182">
    <property type="entry name" value="GNAT_dom"/>
</dbReference>
<comment type="similarity">
    <text evidence="1">Belongs to the acetyltransferase family. GNAT subfamily.</text>
</comment>
<organism evidence="5 6">
    <name type="scientific">Ustilaginoidea virens</name>
    <name type="common">Rice false smut fungus</name>
    <name type="synonym">Villosiclava virens</name>
    <dbReference type="NCBI Taxonomy" id="1159556"/>
    <lineage>
        <taxon>Eukaryota</taxon>
        <taxon>Fungi</taxon>
        <taxon>Dikarya</taxon>
        <taxon>Ascomycota</taxon>
        <taxon>Pezizomycotina</taxon>
        <taxon>Sordariomycetes</taxon>
        <taxon>Hypocreomycetidae</taxon>
        <taxon>Hypocreales</taxon>
        <taxon>Clavicipitaceae</taxon>
        <taxon>Ustilaginoidea</taxon>
    </lineage>
</organism>
<keyword evidence="6" id="KW-1185">Reference proteome</keyword>
<evidence type="ECO:0000313" key="5">
    <source>
        <dbReference type="EMBL" id="QUC22445.1"/>
    </source>
</evidence>
<dbReference type="GeneID" id="66067463"/>
<evidence type="ECO:0000313" key="6">
    <source>
        <dbReference type="Proteomes" id="UP000027002"/>
    </source>
</evidence>
<feature type="domain" description="N-acetyltransferase" evidence="4">
    <location>
        <begin position="14"/>
        <end position="197"/>
    </location>
</feature>
<keyword evidence="2" id="KW-0808">Transferase</keyword>
<dbReference type="PANTHER" id="PTHR13256">
    <property type="entry name" value="N-ACETYLTRANSFERASE 9"/>
    <property type="match status" value="1"/>
</dbReference>
<evidence type="ECO:0000256" key="3">
    <source>
        <dbReference type="ARBA" id="ARBA00023315"/>
    </source>
</evidence>
<sequence length="242" mass="26468">MKANQAVAIVTDKVLLVPYEAHHVPLYHAWMQDAAIRDATASEPLTLQQEYENQQSWRASHDKLTFIVCEPLLRGDDEAVVVRAGRADAEGRARGDVNVFVHRDGARLTGEIDVMIAEAAHRGQGCGRAAVQALLVYLWRNWGTLRAEYAAGEEGRSAPGRGPAGAGMEAEMEMAGLMAKIQQANGASRALFRHLGFAQVGEADYFGEVTVAVAWDQVGRLVEGWLDSASASLYREAEYMRQ</sequence>
<evidence type="ECO:0000256" key="2">
    <source>
        <dbReference type="ARBA" id="ARBA00022679"/>
    </source>
</evidence>
<dbReference type="AlphaFoldDB" id="A0A8E5HVK6"/>
<dbReference type="GO" id="GO:0008080">
    <property type="term" value="F:N-acetyltransferase activity"/>
    <property type="evidence" value="ECO:0007669"/>
    <property type="project" value="InterPro"/>
</dbReference>
<dbReference type="KEGG" id="uvi:66067463"/>
<protein>
    <recommendedName>
        <fullName evidence="4">N-acetyltransferase domain-containing protein</fullName>
    </recommendedName>
</protein>
<evidence type="ECO:0000256" key="1">
    <source>
        <dbReference type="ARBA" id="ARBA00009342"/>
    </source>
</evidence>
<proteinExistence type="inferred from homology"/>
<dbReference type="OrthoDB" id="5043642at2759"/>
<dbReference type="EMBL" id="CP072757">
    <property type="protein sequence ID" value="QUC22445.1"/>
    <property type="molecule type" value="Genomic_DNA"/>
</dbReference>
<reference evidence="5" key="1">
    <citation type="submission" date="2020-03" db="EMBL/GenBank/DDBJ databases">
        <title>A mixture of massive structural variations and highly conserved coding sequences in Ustilaginoidea virens genome.</title>
        <authorList>
            <person name="Zhang K."/>
            <person name="Zhao Z."/>
            <person name="Zhang Z."/>
            <person name="Li Y."/>
            <person name="Hsiang T."/>
            <person name="Sun W."/>
        </authorList>
    </citation>
    <scope>NUCLEOTIDE SEQUENCE</scope>
    <source>
        <strain evidence="5">UV-8b</strain>
    </source>
</reference>
<dbReference type="RefSeq" id="XP_043000118.1">
    <property type="nucleotide sequence ID" value="XM_043144183.1"/>
</dbReference>
<dbReference type="InterPro" id="IPR039135">
    <property type="entry name" value="NAT9-like"/>
</dbReference>